<organism evidence="1">
    <name type="scientific">Sinomonas puerhi</name>
    <dbReference type="NCBI Taxonomy" id="3238584"/>
    <lineage>
        <taxon>Bacteria</taxon>
        <taxon>Bacillati</taxon>
        <taxon>Actinomycetota</taxon>
        <taxon>Actinomycetes</taxon>
        <taxon>Micrococcales</taxon>
        <taxon>Micrococcaceae</taxon>
        <taxon>Sinomonas</taxon>
    </lineage>
</organism>
<dbReference type="KEGG" id="spue:AB5L97_12965"/>
<evidence type="ECO:0000313" key="1">
    <source>
        <dbReference type="EMBL" id="XDP44189.1"/>
    </source>
</evidence>
<protein>
    <submittedName>
        <fullName evidence="1">Uncharacterized protein</fullName>
    </submittedName>
</protein>
<proteinExistence type="predicted"/>
<sequence>MSIEEGRALWERLHGHAEEEQHDADEGEQLTGIEAGRAMYAELHPRRDSGSATDGVGVGHL</sequence>
<reference evidence="1" key="1">
    <citation type="submission" date="2024-07" db="EMBL/GenBank/DDBJ databases">
        <authorList>
            <person name="fu j."/>
        </authorList>
    </citation>
    <scope>NUCLEOTIDE SEQUENCE</scope>
    <source>
        <strain evidence="1">P10A9</strain>
    </source>
</reference>
<gene>
    <name evidence="1" type="ORF">AB5L97_12965</name>
</gene>
<dbReference type="RefSeq" id="WP_369044971.1">
    <property type="nucleotide sequence ID" value="NZ_CP163302.1"/>
</dbReference>
<dbReference type="AlphaFoldDB" id="A0AB39L1F3"/>
<name>A0AB39L1F3_9MICC</name>
<accession>A0AB39L1F3</accession>
<dbReference type="EMBL" id="CP163302">
    <property type="protein sequence ID" value="XDP44189.1"/>
    <property type="molecule type" value="Genomic_DNA"/>
</dbReference>